<evidence type="ECO:0000259" key="2">
    <source>
        <dbReference type="Pfam" id="PF00149"/>
    </source>
</evidence>
<dbReference type="InterPro" id="IPR004843">
    <property type="entry name" value="Calcineurin-like_PHP"/>
</dbReference>
<dbReference type="GO" id="GO:0016787">
    <property type="term" value="F:hydrolase activity"/>
    <property type="evidence" value="ECO:0007669"/>
    <property type="project" value="InterPro"/>
</dbReference>
<feature type="region of interest" description="Disordered" evidence="1">
    <location>
        <begin position="1"/>
        <end position="39"/>
    </location>
</feature>
<dbReference type="Pfam" id="PF00149">
    <property type="entry name" value="Metallophos"/>
    <property type="match status" value="1"/>
</dbReference>
<reference evidence="3" key="1">
    <citation type="submission" date="2021-10" db="EMBL/GenBank/DDBJ databases">
        <title>De novo Genome Assembly of Clathrus columnatus (Basidiomycota, Fungi) Using Illumina and Nanopore Sequence Data.</title>
        <authorList>
            <person name="Ogiso-Tanaka E."/>
            <person name="Itagaki H."/>
            <person name="Hosoya T."/>
            <person name="Hosaka K."/>
        </authorList>
    </citation>
    <scope>NUCLEOTIDE SEQUENCE</scope>
    <source>
        <strain evidence="3">MO-923</strain>
    </source>
</reference>
<accession>A0AAV5A834</accession>
<dbReference type="InterPro" id="IPR029052">
    <property type="entry name" value="Metallo-depent_PP-like"/>
</dbReference>
<gene>
    <name evidence="3" type="ORF">Clacol_004651</name>
</gene>
<dbReference type="CDD" id="cd07379">
    <property type="entry name" value="MPP_239FB"/>
    <property type="match status" value="1"/>
</dbReference>
<dbReference type="SUPFAM" id="SSF56300">
    <property type="entry name" value="Metallo-dependent phosphatases"/>
    <property type="match status" value="1"/>
</dbReference>
<proteinExistence type="predicted"/>
<protein>
    <recommendedName>
        <fullName evidence="2">Calcineurin-like phosphoesterase domain-containing protein</fullName>
    </recommendedName>
</protein>
<dbReference type="PANTHER" id="PTHR12905">
    <property type="entry name" value="METALLOPHOSPHOESTERASE"/>
    <property type="match status" value="1"/>
</dbReference>
<comment type="caution">
    <text evidence="3">The sequence shown here is derived from an EMBL/GenBank/DDBJ whole genome shotgun (WGS) entry which is preliminary data.</text>
</comment>
<dbReference type="AlphaFoldDB" id="A0AAV5A834"/>
<feature type="domain" description="Calcineurin-like phosphoesterase" evidence="2">
    <location>
        <begin position="91"/>
        <end position="241"/>
    </location>
</feature>
<organism evidence="3 4">
    <name type="scientific">Clathrus columnatus</name>
    <dbReference type="NCBI Taxonomy" id="1419009"/>
    <lineage>
        <taxon>Eukaryota</taxon>
        <taxon>Fungi</taxon>
        <taxon>Dikarya</taxon>
        <taxon>Basidiomycota</taxon>
        <taxon>Agaricomycotina</taxon>
        <taxon>Agaricomycetes</taxon>
        <taxon>Phallomycetidae</taxon>
        <taxon>Phallales</taxon>
        <taxon>Clathraceae</taxon>
        <taxon>Clathrus</taxon>
    </lineage>
</organism>
<feature type="compositionally biased region" description="Low complexity" evidence="1">
    <location>
        <begin position="17"/>
        <end position="26"/>
    </location>
</feature>
<evidence type="ECO:0000256" key="1">
    <source>
        <dbReference type="SAM" id="MobiDB-lite"/>
    </source>
</evidence>
<sequence>MSFFSKFKRRTQRPKDSSSSTFSAESSSEHTPSLISSPATSFLPVPPHLDTPTCKVYVKYDVATPPPRPIGNNWTRFVCISDTYGEIFDVPSGDVLLHAGDLTSSGRLMEFKKTADWLCSLDHPLKILIAGNHDSSLHRAFYDKHYDRFVNSEAEKEDHDILMSILNGPRARQAGIVYLESSSHSFKVRDTGRIWRVFGFPWVLDDWGTNHAFGYLPGPIAETYVSTIPPTDILLTHGPPNGIMDETTRNGLSGLHVGCLTLLEHMKRIRPFLHIFGQVYEGHGAEVRMHDPEGIIETLEINATSIPTGGLQNFDHSSTEMPPGPLPPIIIDIYDVEE</sequence>
<name>A0AAV5A834_9AGAM</name>
<dbReference type="InterPro" id="IPR051693">
    <property type="entry name" value="UPF0046_metallophosphoest"/>
</dbReference>
<evidence type="ECO:0000313" key="3">
    <source>
        <dbReference type="EMBL" id="GJJ10425.1"/>
    </source>
</evidence>
<feature type="compositionally biased region" description="Basic residues" evidence="1">
    <location>
        <begin position="1"/>
        <end position="12"/>
    </location>
</feature>
<dbReference type="Proteomes" id="UP001050691">
    <property type="component" value="Unassembled WGS sequence"/>
</dbReference>
<evidence type="ECO:0000313" key="4">
    <source>
        <dbReference type="Proteomes" id="UP001050691"/>
    </source>
</evidence>
<keyword evidence="4" id="KW-1185">Reference proteome</keyword>
<dbReference type="EMBL" id="BPWL01000005">
    <property type="protein sequence ID" value="GJJ10425.1"/>
    <property type="molecule type" value="Genomic_DNA"/>
</dbReference>
<feature type="compositionally biased region" description="Polar residues" evidence="1">
    <location>
        <begin position="29"/>
        <end position="39"/>
    </location>
</feature>
<dbReference type="Gene3D" id="3.60.21.10">
    <property type="match status" value="1"/>
</dbReference>
<dbReference type="PANTHER" id="PTHR12905:SF0">
    <property type="entry name" value="CALCINEURIN-LIKE PHOSPHOESTERASE DOMAIN-CONTAINING PROTEIN"/>
    <property type="match status" value="1"/>
</dbReference>